<dbReference type="Pfam" id="PF13602">
    <property type="entry name" value="ADH_zinc_N_2"/>
    <property type="match status" value="1"/>
</dbReference>
<dbReference type="Gene3D" id="3.90.180.10">
    <property type="entry name" value="Medium-chain alcohol dehydrogenases, catalytic domain"/>
    <property type="match status" value="1"/>
</dbReference>
<dbReference type="InterPro" id="IPR011032">
    <property type="entry name" value="GroES-like_sf"/>
</dbReference>
<dbReference type="Pfam" id="PF08240">
    <property type="entry name" value="ADH_N"/>
    <property type="match status" value="1"/>
</dbReference>
<dbReference type="SUPFAM" id="SSF51735">
    <property type="entry name" value="NAD(P)-binding Rossmann-fold domains"/>
    <property type="match status" value="1"/>
</dbReference>
<dbReference type="PANTHER" id="PTHR43677">
    <property type="entry name" value="SHORT-CHAIN DEHYDROGENASE/REDUCTASE"/>
    <property type="match status" value="1"/>
</dbReference>
<protein>
    <submittedName>
        <fullName evidence="2">Zinc-binding dehydrogenase</fullName>
    </submittedName>
</protein>
<accession>A0ABP7X4M4</accession>
<keyword evidence="3" id="KW-1185">Reference proteome</keyword>
<comment type="caution">
    <text evidence="2">The sequence shown here is derived from an EMBL/GenBank/DDBJ whole genome shotgun (WGS) entry which is preliminary data.</text>
</comment>
<name>A0ABP7X4M4_9ACTN</name>
<reference evidence="3" key="1">
    <citation type="journal article" date="2019" name="Int. J. Syst. Evol. Microbiol.">
        <title>The Global Catalogue of Microorganisms (GCM) 10K type strain sequencing project: providing services to taxonomists for standard genome sequencing and annotation.</title>
        <authorList>
            <consortium name="The Broad Institute Genomics Platform"/>
            <consortium name="The Broad Institute Genome Sequencing Center for Infectious Disease"/>
            <person name="Wu L."/>
            <person name="Ma J."/>
        </authorList>
    </citation>
    <scope>NUCLEOTIDE SEQUENCE [LARGE SCALE GENOMIC DNA]</scope>
    <source>
        <strain evidence="3">JCM 16702</strain>
    </source>
</reference>
<dbReference type="SUPFAM" id="SSF50129">
    <property type="entry name" value="GroES-like"/>
    <property type="match status" value="1"/>
</dbReference>
<dbReference type="InterPro" id="IPR020843">
    <property type="entry name" value="ER"/>
</dbReference>
<evidence type="ECO:0000313" key="2">
    <source>
        <dbReference type="EMBL" id="GAA4104600.1"/>
    </source>
</evidence>
<dbReference type="RefSeq" id="WP_344958834.1">
    <property type="nucleotide sequence ID" value="NZ_BAAAZG010000080.1"/>
</dbReference>
<organism evidence="2 3">
    <name type="scientific">Actinomadura miaoliensis</name>
    <dbReference type="NCBI Taxonomy" id="430685"/>
    <lineage>
        <taxon>Bacteria</taxon>
        <taxon>Bacillati</taxon>
        <taxon>Actinomycetota</taxon>
        <taxon>Actinomycetes</taxon>
        <taxon>Streptosporangiales</taxon>
        <taxon>Thermomonosporaceae</taxon>
        <taxon>Actinomadura</taxon>
    </lineage>
</organism>
<sequence length="314" mass="32761">MRTVRFHQYGGPEVLRAEQVPTPEPGEGELLVEVDAIGVTLPVVRLTHGSPEGAGVPLPHTPGGEIVGRVAAIGPSASGWQIGQRVTGLAFSGAYAEYAAVSAAFMTPVPDAVDDHAALLVSRSGQVAWGALHAGGFAKGDSVLVTAAAGGVGHLAVQLAVALGASRVVAAVGDVAKAEFVRELGADHVVTYDQDDWGDPVDIVLDGVGGEVQASCLRALAPLGRLVSFNGVGGQVDVNELRMRGTAVIGFAMAHLAGLRRDVYERHQRELWRLHIDGRLRPAVHASFPLEDAAEAHRVIEARANRGKVVLVPR</sequence>
<dbReference type="PANTHER" id="PTHR43677:SF4">
    <property type="entry name" value="QUINONE OXIDOREDUCTASE-LIKE PROTEIN 2"/>
    <property type="match status" value="1"/>
</dbReference>
<dbReference type="Gene3D" id="3.40.50.720">
    <property type="entry name" value="NAD(P)-binding Rossmann-like Domain"/>
    <property type="match status" value="1"/>
</dbReference>
<dbReference type="Proteomes" id="UP001500683">
    <property type="component" value="Unassembled WGS sequence"/>
</dbReference>
<proteinExistence type="predicted"/>
<dbReference type="InterPro" id="IPR013154">
    <property type="entry name" value="ADH-like_N"/>
</dbReference>
<evidence type="ECO:0000259" key="1">
    <source>
        <dbReference type="SMART" id="SM00829"/>
    </source>
</evidence>
<dbReference type="SMART" id="SM00829">
    <property type="entry name" value="PKS_ER"/>
    <property type="match status" value="1"/>
</dbReference>
<dbReference type="InterPro" id="IPR036291">
    <property type="entry name" value="NAD(P)-bd_dom_sf"/>
</dbReference>
<dbReference type="EMBL" id="BAAAZG010000080">
    <property type="protein sequence ID" value="GAA4104600.1"/>
    <property type="molecule type" value="Genomic_DNA"/>
</dbReference>
<gene>
    <name evidence="2" type="ORF">GCM10022214_83960</name>
</gene>
<feature type="domain" description="Enoyl reductase (ER)" evidence="1">
    <location>
        <begin position="10"/>
        <end position="311"/>
    </location>
</feature>
<evidence type="ECO:0000313" key="3">
    <source>
        <dbReference type="Proteomes" id="UP001500683"/>
    </source>
</evidence>
<dbReference type="InterPro" id="IPR051397">
    <property type="entry name" value="Zn-ADH-like_protein"/>
</dbReference>